<dbReference type="EMBL" id="JAHLJV010000071">
    <property type="protein sequence ID" value="KAK1574746.1"/>
    <property type="molecule type" value="Genomic_DNA"/>
</dbReference>
<dbReference type="AlphaFoldDB" id="A0AAD8PS15"/>
<organism evidence="2 3">
    <name type="scientific">Colletotrichum navitas</name>
    <dbReference type="NCBI Taxonomy" id="681940"/>
    <lineage>
        <taxon>Eukaryota</taxon>
        <taxon>Fungi</taxon>
        <taxon>Dikarya</taxon>
        <taxon>Ascomycota</taxon>
        <taxon>Pezizomycotina</taxon>
        <taxon>Sordariomycetes</taxon>
        <taxon>Hypocreomycetidae</taxon>
        <taxon>Glomerellales</taxon>
        <taxon>Glomerellaceae</taxon>
        <taxon>Colletotrichum</taxon>
        <taxon>Colletotrichum graminicola species complex</taxon>
    </lineage>
</organism>
<keyword evidence="3" id="KW-1185">Reference proteome</keyword>
<evidence type="ECO:0000256" key="1">
    <source>
        <dbReference type="SAM" id="MobiDB-lite"/>
    </source>
</evidence>
<dbReference type="GeneID" id="85436968"/>
<feature type="compositionally biased region" description="Basic and acidic residues" evidence="1">
    <location>
        <begin position="169"/>
        <end position="182"/>
    </location>
</feature>
<dbReference type="Proteomes" id="UP001230504">
    <property type="component" value="Unassembled WGS sequence"/>
</dbReference>
<evidence type="ECO:0000313" key="2">
    <source>
        <dbReference type="EMBL" id="KAK1574746.1"/>
    </source>
</evidence>
<protein>
    <submittedName>
        <fullName evidence="2">Uncharacterized protein</fullName>
    </submittedName>
</protein>
<evidence type="ECO:0000313" key="3">
    <source>
        <dbReference type="Proteomes" id="UP001230504"/>
    </source>
</evidence>
<reference evidence="2" key="1">
    <citation type="submission" date="2021-06" db="EMBL/GenBank/DDBJ databases">
        <title>Comparative genomics, transcriptomics and evolutionary studies reveal genomic signatures of adaptation to plant cell wall in hemibiotrophic fungi.</title>
        <authorList>
            <consortium name="DOE Joint Genome Institute"/>
            <person name="Baroncelli R."/>
            <person name="Diaz J.F."/>
            <person name="Benocci T."/>
            <person name="Peng M."/>
            <person name="Battaglia E."/>
            <person name="Haridas S."/>
            <person name="Andreopoulos W."/>
            <person name="Labutti K."/>
            <person name="Pangilinan J."/>
            <person name="Floch G.L."/>
            <person name="Makela M.R."/>
            <person name="Henrissat B."/>
            <person name="Grigoriev I.V."/>
            <person name="Crouch J.A."/>
            <person name="De Vries R.P."/>
            <person name="Sukno S.A."/>
            <person name="Thon M.R."/>
        </authorList>
    </citation>
    <scope>NUCLEOTIDE SEQUENCE</scope>
    <source>
        <strain evidence="2">CBS 125086</strain>
    </source>
</reference>
<accession>A0AAD8PS15</accession>
<comment type="caution">
    <text evidence="2">The sequence shown here is derived from an EMBL/GenBank/DDBJ whole genome shotgun (WGS) entry which is preliminary data.</text>
</comment>
<sequence length="190" mass="20693">MSIHHLDHSQADEAKELCPSLPLCAVTRQPKACPCSAGCPAARLPNGHPVALLGRPCHSRIALPRPVLDTIFLHAVCLPHGMRRTKLVISSSSHLCQCCTFTFSSRFLSGANGLESHSRSALPSDQRRRPGFPYHTLDRTELASLAISCGFNGLRRGPETGLLLDGESWDEHPGSQRCERAGLQRRQAVS</sequence>
<feature type="region of interest" description="Disordered" evidence="1">
    <location>
        <begin position="165"/>
        <end position="190"/>
    </location>
</feature>
<gene>
    <name evidence="2" type="ORF">LY79DRAFT_358954</name>
</gene>
<proteinExistence type="predicted"/>
<dbReference type="RefSeq" id="XP_060410231.1">
    <property type="nucleotide sequence ID" value="XM_060552728.1"/>
</dbReference>
<name>A0AAD8PS15_9PEZI</name>